<dbReference type="EMBL" id="JOKD01000052">
    <property type="protein sequence ID" value="KGE77178.1"/>
    <property type="molecule type" value="Genomic_DNA"/>
</dbReference>
<proteinExistence type="predicted"/>
<feature type="coiled-coil region" evidence="1">
    <location>
        <begin position="105"/>
        <end position="153"/>
    </location>
</feature>
<evidence type="ECO:0000313" key="3">
    <source>
        <dbReference type="Proteomes" id="UP000029721"/>
    </source>
</evidence>
<evidence type="ECO:0000256" key="1">
    <source>
        <dbReference type="SAM" id="Coils"/>
    </source>
</evidence>
<keyword evidence="3" id="KW-1185">Reference proteome</keyword>
<dbReference type="SUPFAM" id="SSF111369">
    <property type="entry name" value="HlyD-like secretion proteins"/>
    <property type="match status" value="2"/>
</dbReference>
<dbReference type="Gene3D" id="2.40.50.100">
    <property type="match status" value="1"/>
</dbReference>
<dbReference type="PANTHER" id="PTHR30469">
    <property type="entry name" value="MULTIDRUG RESISTANCE PROTEIN MDTA"/>
    <property type="match status" value="1"/>
</dbReference>
<dbReference type="RefSeq" id="WP_035598573.1">
    <property type="nucleotide sequence ID" value="NZ_JOKD01000052.1"/>
</dbReference>
<name>A0ABR4WR12_9GAMM</name>
<dbReference type="Proteomes" id="UP000029721">
    <property type="component" value="Unassembled WGS sequence"/>
</dbReference>
<accession>A0ABR4WR12</accession>
<protein>
    <submittedName>
        <fullName evidence="2">RND transporter</fullName>
    </submittedName>
</protein>
<comment type="caution">
    <text evidence="2">The sequence shown here is derived from an EMBL/GenBank/DDBJ whole genome shotgun (WGS) entry which is preliminary data.</text>
</comment>
<feature type="coiled-coil region" evidence="1">
    <location>
        <begin position="192"/>
        <end position="219"/>
    </location>
</feature>
<gene>
    <name evidence="2" type="ORF">FP66_11990</name>
</gene>
<reference evidence="2 3" key="1">
    <citation type="submission" date="2014-06" db="EMBL/GenBank/DDBJ databases">
        <title>Draft genome sequence of an extremely salt tolerant bacteria Halomonas salina/CIFRI 1.</title>
        <authorList>
            <person name="Behera B.D."/>
            <person name="Meena D.K."/>
            <person name="Das P."/>
            <person name="Maharana J."/>
            <person name="Paria P."/>
            <person name="Sharma A.P."/>
            <person name="Shamsudheen K.V."/>
            <person name="Rijit J."/>
            <person name="Dixit V."/>
            <person name="Verma A."/>
            <person name="Scaria V."/>
            <person name="Sivasubbu S."/>
        </authorList>
    </citation>
    <scope>NUCLEOTIDE SEQUENCE [LARGE SCALE GENOMIC DNA]</scope>
    <source>
        <strain evidence="2 3">CIFRI 1</strain>
    </source>
</reference>
<organism evidence="2 3">
    <name type="scientific">Halomonas salina</name>
    <dbReference type="NCBI Taxonomy" id="42565"/>
    <lineage>
        <taxon>Bacteria</taxon>
        <taxon>Pseudomonadati</taxon>
        <taxon>Pseudomonadota</taxon>
        <taxon>Gammaproteobacteria</taxon>
        <taxon>Oceanospirillales</taxon>
        <taxon>Halomonadaceae</taxon>
        <taxon>Halomonas</taxon>
    </lineage>
</organism>
<keyword evidence="1" id="KW-0175">Coiled coil</keyword>
<dbReference type="Gene3D" id="1.10.287.470">
    <property type="entry name" value="Helix hairpin bin"/>
    <property type="match status" value="1"/>
</dbReference>
<sequence>MRRLLIPVLFLVLGAAAFLGLRATRPEPAEVAPQERSWRVETLSVALSSHAPLLPLYGEIVAPEAVTFTAPLPARIAARPVRDGQRVAEGELLVALDEADVAPVVARAEARVNDLEAQIEAERVRQESDRTALARERELLGNARRRLERVRSLSERNLASASSLDDARDALAQARVTVDAREGALAGYPARLAQLEAGLAEARAGLAEARRDAERSRVEAPFAGIVSGVAVAPGERVGEGAELLSIYPRDGLELRAQVPSAYLDELQVALDDGRHPHAVGERSRFRLEGFVGESAPGGTEAILRLEGMPRGLRPGSLVDVMLRRPPVADSLAVPASALYGDEVLYLRDEDDRMRRLRIERHGPVAGDAGGNGAATNHGWVLVSGAGLADGQEVIVTHLPNAAEGLKLQVVGDEEDE</sequence>
<dbReference type="PANTHER" id="PTHR30469:SF15">
    <property type="entry name" value="HLYD FAMILY OF SECRETION PROTEINS"/>
    <property type="match status" value="1"/>
</dbReference>
<dbReference type="Gene3D" id="2.40.30.170">
    <property type="match status" value="1"/>
</dbReference>
<evidence type="ECO:0000313" key="2">
    <source>
        <dbReference type="EMBL" id="KGE77178.1"/>
    </source>
</evidence>